<dbReference type="EMBL" id="JAHXZJ010002982">
    <property type="protein sequence ID" value="KAH0535903.1"/>
    <property type="molecule type" value="Genomic_DNA"/>
</dbReference>
<feature type="compositionally biased region" description="Basic and acidic residues" evidence="1">
    <location>
        <begin position="35"/>
        <end position="46"/>
    </location>
</feature>
<evidence type="ECO:0000256" key="1">
    <source>
        <dbReference type="SAM" id="MobiDB-lite"/>
    </source>
</evidence>
<gene>
    <name evidence="2" type="ORF">KQX54_019957</name>
</gene>
<sequence length="194" mass="22023">MDSRSSLGAYTAPSGARAGAESGKQQCQSVGHTGDGQRRQFDGVYVKKNEERRDEIRRKKKEERRKKGVVKRNFKICLPVVEPPKKTLLLASRRSRLGWEMLSFIPWEREKRPYYKSIMWVGKRTEQGEVEEGESLVPGLRLGHMECPRSEAGRQAVNLTAVTMPLTTRGLLSSVGSQPNERHTLCTKDIRDIL</sequence>
<evidence type="ECO:0000313" key="2">
    <source>
        <dbReference type="EMBL" id="KAH0535903.1"/>
    </source>
</evidence>
<accession>A0AAV7HGI6</accession>
<organism evidence="2 3">
    <name type="scientific">Cotesia glomerata</name>
    <name type="common">Lepidopteran parasitic wasp</name>
    <name type="synonym">Apanteles glomeratus</name>
    <dbReference type="NCBI Taxonomy" id="32391"/>
    <lineage>
        <taxon>Eukaryota</taxon>
        <taxon>Metazoa</taxon>
        <taxon>Ecdysozoa</taxon>
        <taxon>Arthropoda</taxon>
        <taxon>Hexapoda</taxon>
        <taxon>Insecta</taxon>
        <taxon>Pterygota</taxon>
        <taxon>Neoptera</taxon>
        <taxon>Endopterygota</taxon>
        <taxon>Hymenoptera</taxon>
        <taxon>Apocrita</taxon>
        <taxon>Ichneumonoidea</taxon>
        <taxon>Braconidae</taxon>
        <taxon>Microgastrinae</taxon>
        <taxon>Cotesia</taxon>
    </lineage>
</organism>
<name>A0AAV7HGI6_COTGL</name>
<proteinExistence type="predicted"/>
<feature type="region of interest" description="Disordered" evidence="1">
    <location>
        <begin position="1"/>
        <end position="46"/>
    </location>
</feature>
<dbReference type="AlphaFoldDB" id="A0AAV7HGI6"/>
<dbReference type="Proteomes" id="UP000826195">
    <property type="component" value="Unassembled WGS sequence"/>
</dbReference>
<keyword evidence="3" id="KW-1185">Reference proteome</keyword>
<protein>
    <submittedName>
        <fullName evidence="2">Uncharacterized protein</fullName>
    </submittedName>
</protein>
<evidence type="ECO:0000313" key="3">
    <source>
        <dbReference type="Proteomes" id="UP000826195"/>
    </source>
</evidence>
<reference evidence="2 3" key="1">
    <citation type="journal article" date="2021" name="J. Hered.">
        <title>A chromosome-level genome assembly of the parasitoid wasp, Cotesia glomerata (Hymenoptera: Braconidae).</title>
        <authorList>
            <person name="Pinto B.J."/>
            <person name="Weis J.J."/>
            <person name="Gamble T."/>
            <person name="Ode P.J."/>
            <person name="Paul R."/>
            <person name="Zaspel J.M."/>
        </authorList>
    </citation>
    <scope>NUCLEOTIDE SEQUENCE [LARGE SCALE GENOMIC DNA]</scope>
    <source>
        <strain evidence="2">CgM1</strain>
    </source>
</reference>
<comment type="caution">
    <text evidence="2">The sequence shown here is derived from an EMBL/GenBank/DDBJ whole genome shotgun (WGS) entry which is preliminary data.</text>
</comment>